<dbReference type="Pfam" id="PF13683">
    <property type="entry name" value="rve_3"/>
    <property type="match status" value="1"/>
</dbReference>
<name>A0A117M1Y3_9BACT</name>
<evidence type="ECO:0000313" key="3">
    <source>
        <dbReference type="Proteomes" id="UP000054092"/>
    </source>
</evidence>
<dbReference type="Proteomes" id="UP000054092">
    <property type="component" value="Unassembled WGS sequence"/>
</dbReference>
<gene>
    <name evidence="2" type="ORF">XD94_1256</name>
</gene>
<reference evidence="3" key="1">
    <citation type="journal article" date="2015" name="MBio">
        <title>Genome-Resolved Metagenomic Analysis Reveals Roles for Candidate Phyla and Other Microbial Community Members in Biogeochemical Transformations in Oil Reservoirs.</title>
        <authorList>
            <person name="Hu P."/>
            <person name="Tom L."/>
            <person name="Singh A."/>
            <person name="Thomas B.C."/>
            <person name="Baker B.J."/>
            <person name="Piceno Y.M."/>
            <person name="Andersen G.L."/>
            <person name="Banfield J.F."/>
        </authorList>
    </citation>
    <scope>NUCLEOTIDE SEQUENCE [LARGE SCALE GENOMIC DNA]</scope>
</reference>
<dbReference type="EMBL" id="LGGP01000229">
    <property type="protein sequence ID" value="KUK79947.1"/>
    <property type="molecule type" value="Genomic_DNA"/>
</dbReference>
<protein>
    <submittedName>
        <fullName evidence="2">Integrase catalytic region</fullName>
    </submittedName>
</protein>
<dbReference type="GO" id="GO:0003676">
    <property type="term" value="F:nucleic acid binding"/>
    <property type="evidence" value="ECO:0007669"/>
    <property type="project" value="InterPro"/>
</dbReference>
<comment type="caution">
    <text evidence="2">The sequence shown here is derived from an EMBL/GenBank/DDBJ whole genome shotgun (WGS) entry which is preliminary data.</text>
</comment>
<dbReference type="PATRIC" id="fig|1184387.3.peg.1708"/>
<sequence length="86" mass="10144">MDEEEISHEFGMKSPNSQAYIESFFSSLKREFVEKNEFLNLNDLSNEFNVYLGFYNKLRPHGSLNYNSPIDFSQIHSNYEEVLVKP</sequence>
<proteinExistence type="predicted"/>
<evidence type="ECO:0000259" key="1">
    <source>
        <dbReference type="Pfam" id="PF13683"/>
    </source>
</evidence>
<evidence type="ECO:0000313" key="2">
    <source>
        <dbReference type="EMBL" id="KUK79947.1"/>
    </source>
</evidence>
<dbReference type="GO" id="GO:0015074">
    <property type="term" value="P:DNA integration"/>
    <property type="evidence" value="ECO:0007669"/>
    <property type="project" value="InterPro"/>
</dbReference>
<dbReference type="SUPFAM" id="SSF53098">
    <property type="entry name" value="Ribonuclease H-like"/>
    <property type="match status" value="1"/>
</dbReference>
<dbReference type="InterPro" id="IPR036397">
    <property type="entry name" value="RNaseH_sf"/>
</dbReference>
<dbReference type="AlphaFoldDB" id="A0A117M1Y3"/>
<dbReference type="Gene3D" id="3.30.420.10">
    <property type="entry name" value="Ribonuclease H-like superfamily/Ribonuclease H"/>
    <property type="match status" value="1"/>
</dbReference>
<dbReference type="InterPro" id="IPR001584">
    <property type="entry name" value="Integrase_cat-core"/>
</dbReference>
<accession>A0A117M1Y3</accession>
<feature type="domain" description="Integrase catalytic" evidence="1">
    <location>
        <begin position="13"/>
        <end position="69"/>
    </location>
</feature>
<organism evidence="2 3">
    <name type="scientific">Mesotoga prima</name>
    <dbReference type="NCBI Taxonomy" id="1184387"/>
    <lineage>
        <taxon>Bacteria</taxon>
        <taxon>Thermotogati</taxon>
        <taxon>Thermotogota</taxon>
        <taxon>Thermotogae</taxon>
        <taxon>Kosmotogales</taxon>
        <taxon>Kosmotogaceae</taxon>
        <taxon>Mesotoga</taxon>
    </lineage>
</organism>
<dbReference type="InterPro" id="IPR012337">
    <property type="entry name" value="RNaseH-like_sf"/>
</dbReference>